<dbReference type="AlphaFoldDB" id="A0A0A2UWA2"/>
<dbReference type="InterPro" id="IPR037522">
    <property type="entry name" value="HD_GYP_dom"/>
</dbReference>
<evidence type="ECO:0000313" key="9">
    <source>
        <dbReference type="Proteomes" id="UP000030153"/>
    </source>
</evidence>
<feature type="transmembrane region" description="Helical" evidence="4">
    <location>
        <begin position="193"/>
        <end position="215"/>
    </location>
</feature>
<protein>
    <submittedName>
        <fullName evidence="8">Chemotaxis protein CheY</fullName>
    </submittedName>
</protein>
<dbReference type="EMBL" id="AVBG01000003">
    <property type="protein sequence ID" value="KGP92209.1"/>
    <property type="molecule type" value="Genomic_DNA"/>
</dbReference>
<dbReference type="PROSITE" id="PS51831">
    <property type="entry name" value="HD"/>
    <property type="match status" value="1"/>
</dbReference>
<feature type="transmembrane region" description="Helical" evidence="4">
    <location>
        <begin position="227"/>
        <end position="250"/>
    </location>
</feature>
<sequence length="507" mass="57549">MFQSFQQKMLLNYLIGSFIAVFGVGSMFIFHTLDLTSSEMNYLLFIMSVSVIIMLYSEFLLYSKHVTPIRKIFASRHKTTQADLQLAYRTAHRFPLLTVQRILGPHLLGFSIPVSLLAFVLISLGVLNLPIYYIALAWCGAILIALMHAMIEFFLTYRSIRPLIQYITSESLERYGMTLKIDPRNQVSIRAKLLASAVFTALFPVLLFILASQIRLVENEGQMLSNYWSWASIIVVVVLIVSLSGAILLFKNIQDPITELEERFDSVFEGDIQSMDNLYDDEFSHLVNGFNHMVTGIKERDKQNEQLIESFFTVFATTLDARDPYTAGHSERVADYSVRIAKRARFSDERIELLRKSALLHDIGKIGVRDYVLLKEGKLTDEEFSKIQEHPVIGYNILKQVGLPDDLHPILPGVRSHHERYDGKGYPDQLAGEDIPVFGRLMAVADAFDAMTSDRPYRKGMPIEKAMSIIEDGSGTQWDPYFASLFLEELNSTMAIDEIAASKTIHS</sequence>
<evidence type="ECO:0000259" key="5">
    <source>
        <dbReference type="PROSITE" id="PS50885"/>
    </source>
</evidence>
<keyword evidence="4" id="KW-0812">Transmembrane</keyword>
<feature type="transmembrane region" description="Helical" evidence="4">
    <location>
        <begin position="132"/>
        <end position="155"/>
    </location>
</feature>
<keyword evidence="2" id="KW-1003">Cell membrane</keyword>
<evidence type="ECO:0000256" key="3">
    <source>
        <dbReference type="ARBA" id="ARBA00023136"/>
    </source>
</evidence>
<feature type="domain" description="HD" evidence="6">
    <location>
        <begin position="326"/>
        <end position="451"/>
    </location>
</feature>
<feature type="transmembrane region" description="Helical" evidence="4">
    <location>
        <begin position="42"/>
        <end position="62"/>
    </location>
</feature>
<dbReference type="InterPro" id="IPR003660">
    <property type="entry name" value="HAMP_dom"/>
</dbReference>
<dbReference type="STRING" id="1385513.N780_01210"/>
<dbReference type="SUPFAM" id="SSF109604">
    <property type="entry name" value="HD-domain/PDEase-like"/>
    <property type="match status" value="1"/>
</dbReference>
<accession>A0A0A2UWA2</accession>
<organism evidence="8 9">
    <name type="scientific">Pontibacillus chungwhensis BH030062</name>
    <dbReference type="NCBI Taxonomy" id="1385513"/>
    <lineage>
        <taxon>Bacteria</taxon>
        <taxon>Bacillati</taxon>
        <taxon>Bacillota</taxon>
        <taxon>Bacilli</taxon>
        <taxon>Bacillales</taxon>
        <taxon>Bacillaceae</taxon>
        <taxon>Pontibacillus</taxon>
    </lineage>
</organism>
<feature type="domain" description="HD-GYP" evidence="7">
    <location>
        <begin position="304"/>
        <end position="502"/>
    </location>
</feature>
<dbReference type="Proteomes" id="UP000030153">
    <property type="component" value="Unassembled WGS sequence"/>
</dbReference>
<dbReference type="PANTHER" id="PTHR43155">
    <property type="entry name" value="CYCLIC DI-GMP PHOSPHODIESTERASE PA4108-RELATED"/>
    <property type="match status" value="1"/>
</dbReference>
<comment type="caution">
    <text evidence="8">The sequence shown here is derived from an EMBL/GenBank/DDBJ whole genome shotgun (WGS) entry which is preliminary data.</text>
</comment>
<dbReference type="Gene3D" id="6.10.340.10">
    <property type="match status" value="1"/>
</dbReference>
<dbReference type="PROSITE" id="PS50885">
    <property type="entry name" value="HAMP"/>
    <property type="match status" value="1"/>
</dbReference>
<dbReference type="InterPro" id="IPR006674">
    <property type="entry name" value="HD_domain"/>
</dbReference>
<keyword evidence="4" id="KW-1133">Transmembrane helix</keyword>
<evidence type="ECO:0000313" key="8">
    <source>
        <dbReference type="EMBL" id="KGP92209.1"/>
    </source>
</evidence>
<dbReference type="SMART" id="SM00471">
    <property type="entry name" value="HDc"/>
    <property type="match status" value="1"/>
</dbReference>
<evidence type="ECO:0000256" key="4">
    <source>
        <dbReference type="SAM" id="Phobius"/>
    </source>
</evidence>
<feature type="transmembrane region" description="Helical" evidence="4">
    <location>
        <begin position="107"/>
        <end position="126"/>
    </location>
</feature>
<dbReference type="PROSITE" id="PS51832">
    <property type="entry name" value="HD_GYP"/>
    <property type="match status" value="1"/>
</dbReference>
<dbReference type="Pfam" id="PF13487">
    <property type="entry name" value="HD_5"/>
    <property type="match status" value="1"/>
</dbReference>
<feature type="domain" description="HAMP" evidence="5">
    <location>
        <begin position="251"/>
        <end position="302"/>
    </location>
</feature>
<reference evidence="8 9" key="1">
    <citation type="submission" date="2013-08" db="EMBL/GenBank/DDBJ databases">
        <title>Genome of Pontibacillus chungwhensis.</title>
        <authorList>
            <person name="Wang Q."/>
            <person name="Wang G."/>
        </authorList>
    </citation>
    <scope>NUCLEOTIDE SEQUENCE [LARGE SCALE GENOMIC DNA]</scope>
    <source>
        <strain evidence="8 9">BH030062</strain>
    </source>
</reference>
<dbReference type="Gene3D" id="1.10.3210.10">
    <property type="entry name" value="Hypothetical protein af1432"/>
    <property type="match status" value="1"/>
</dbReference>
<evidence type="ECO:0000259" key="7">
    <source>
        <dbReference type="PROSITE" id="PS51832"/>
    </source>
</evidence>
<gene>
    <name evidence="8" type="ORF">N780_01210</name>
</gene>
<keyword evidence="9" id="KW-1185">Reference proteome</keyword>
<feature type="transmembrane region" description="Helical" evidence="4">
    <location>
        <begin position="12"/>
        <end position="30"/>
    </location>
</feature>
<dbReference type="GO" id="GO:0007165">
    <property type="term" value="P:signal transduction"/>
    <property type="evidence" value="ECO:0007669"/>
    <property type="project" value="InterPro"/>
</dbReference>
<dbReference type="eggNOG" id="COG2206">
    <property type="taxonomic scope" value="Bacteria"/>
</dbReference>
<comment type="subcellular location">
    <subcellularLocation>
        <location evidence="1">Cell membrane</location>
    </subcellularLocation>
</comment>
<dbReference type="CDD" id="cd00077">
    <property type="entry name" value="HDc"/>
    <property type="match status" value="1"/>
</dbReference>
<evidence type="ECO:0000259" key="6">
    <source>
        <dbReference type="PROSITE" id="PS51831"/>
    </source>
</evidence>
<dbReference type="InterPro" id="IPR003607">
    <property type="entry name" value="HD/PDEase_dom"/>
</dbReference>
<name>A0A0A2UWA2_9BACI</name>
<dbReference type="GO" id="GO:0005886">
    <property type="term" value="C:plasma membrane"/>
    <property type="evidence" value="ECO:0007669"/>
    <property type="project" value="UniProtKB-SubCell"/>
</dbReference>
<evidence type="ECO:0000256" key="2">
    <source>
        <dbReference type="ARBA" id="ARBA00022475"/>
    </source>
</evidence>
<keyword evidence="3 4" id="KW-0472">Membrane</keyword>
<proteinExistence type="predicted"/>
<dbReference type="RefSeq" id="WP_332307805.1">
    <property type="nucleotide sequence ID" value="NZ_AVBG01000003.1"/>
</dbReference>
<dbReference type="PANTHER" id="PTHR43155:SF2">
    <property type="entry name" value="CYCLIC DI-GMP PHOSPHODIESTERASE PA4108"/>
    <property type="match status" value="1"/>
</dbReference>
<evidence type="ECO:0000256" key="1">
    <source>
        <dbReference type="ARBA" id="ARBA00004236"/>
    </source>
</evidence>